<dbReference type="EMBL" id="GGEC01042141">
    <property type="protein sequence ID" value="MBX22625.1"/>
    <property type="molecule type" value="Transcribed_RNA"/>
</dbReference>
<sequence length="79" mass="8965">MLEAVLDLDVLWWIGTQNSSSYWFLDRTNFWVVVSGQVWDGAMTISKFSNQMLQNSSPFPLHMPTVFLTSIAALALKVI</sequence>
<accession>A0A2P2LXD1</accession>
<dbReference type="AlphaFoldDB" id="A0A2P2LXD1"/>
<protein>
    <submittedName>
        <fullName evidence="1">Importin-13 isoform X3</fullName>
    </submittedName>
</protein>
<organism evidence="1">
    <name type="scientific">Rhizophora mucronata</name>
    <name type="common">Asiatic mangrove</name>
    <dbReference type="NCBI Taxonomy" id="61149"/>
    <lineage>
        <taxon>Eukaryota</taxon>
        <taxon>Viridiplantae</taxon>
        <taxon>Streptophyta</taxon>
        <taxon>Embryophyta</taxon>
        <taxon>Tracheophyta</taxon>
        <taxon>Spermatophyta</taxon>
        <taxon>Magnoliopsida</taxon>
        <taxon>eudicotyledons</taxon>
        <taxon>Gunneridae</taxon>
        <taxon>Pentapetalae</taxon>
        <taxon>rosids</taxon>
        <taxon>fabids</taxon>
        <taxon>Malpighiales</taxon>
        <taxon>Rhizophoraceae</taxon>
        <taxon>Rhizophora</taxon>
    </lineage>
</organism>
<proteinExistence type="predicted"/>
<name>A0A2P2LXD1_RHIMU</name>
<reference evidence="1" key="1">
    <citation type="submission" date="2018-02" db="EMBL/GenBank/DDBJ databases">
        <title>Rhizophora mucronata_Transcriptome.</title>
        <authorList>
            <person name="Meera S.P."/>
            <person name="Sreeshan A."/>
            <person name="Augustine A."/>
        </authorList>
    </citation>
    <scope>NUCLEOTIDE SEQUENCE</scope>
    <source>
        <tissue evidence="1">Leaf</tissue>
    </source>
</reference>
<evidence type="ECO:0000313" key="1">
    <source>
        <dbReference type="EMBL" id="MBX22625.1"/>
    </source>
</evidence>